<dbReference type="GO" id="GO:0003677">
    <property type="term" value="F:DNA binding"/>
    <property type="evidence" value="ECO:0007669"/>
    <property type="project" value="UniProtKB-UniRule"/>
</dbReference>
<dbReference type="AlphaFoldDB" id="A0A1T5HYM4"/>
<dbReference type="PANTHER" id="PTHR43479:SF11">
    <property type="entry name" value="ACREF_ENVCD OPERON REPRESSOR-RELATED"/>
    <property type="match status" value="1"/>
</dbReference>
<dbReference type="OrthoDB" id="9151800at2"/>
<dbReference type="InterPro" id="IPR009057">
    <property type="entry name" value="Homeodomain-like_sf"/>
</dbReference>
<dbReference type="PANTHER" id="PTHR43479">
    <property type="entry name" value="ACREF/ENVCD OPERON REPRESSOR-RELATED"/>
    <property type="match status" value="1"/>
</dbReference>
<keyword evidence="1 2" id="KW-0238">DNA-binding</keyword>
<proteinExistence type="predicted"/>
<dbReference type="Gene3D" id="1.10.357.10">
    <property type="entry name" value="Tetracycline Repressor, domain 2"/>
    <property type="match status" value="1"/>
</dbReference>
<dbReference type="InterPro" id="IPR001647">
    <property type="entry name" value="HTH_TetR"/>
</dbReference>
<evidence type="ECO:0000256" key="2">
    <source>
        <dbReference type="PROSITE-ProRule" id="PRU00335"/>
    </source>
</evidence>
<dbReference type="PRINTS" id="PR00455">
    <property type="entry name" value="HTHTETR"/>
</dbReference>
<evidence type="ECO:0000313" key="5">
    <source>
        <dbReference type="Proteomes" id="UP000189966"/>
    </source>
</evidence>
<dbReference type="Pfam" id="PF00440">
    <property type="entry name" value="TetR_N"/>
    <property type="match status" value="1"/>
</dbReference>
<accession>A0A1T5HYM4</accession>
<evidence type="ECO:0000313" key="4">
    <source>
        <dbReference type="EMBL" id="SKC31786.1"/>
    </source>
</evidence>
<dbReference type="PROSITE" id="PS50977">
    <property type="entry name" value="HTH_TETR_2"/>
    <property type="match status" value="1"/>
</dbReference>
<dbReference type="RefSeq" id="WP_080156611.1">
    <property type="nucleotide sequence ID" value="NZ_FUZI01000002.1"/>
</dbReference>
<reference evidence="4 5" key="1">
    <citation type="submission" date="2017-02" db="EMBL/GenBank/DDBJ databases">
        <authorList>
            <person name="Peterson S.W."/>
        </authorList>
    </citation>
    <scope>NUCLEOTIDE SEQUENCE [LARGE SCALE GENOMIC DNA]</scope>
    <source>
        <strain evidence="5">type strain: NCCB 100098</strain>
    </source>
</reference>
<dbReference type="SUPFAM" id="SSF46689">
    <property type="entry name" value="Homeodomain-like"/>
    <property type="match status" value="1"/>
</dbReference>
<protein>
    <submittedName>
        <fullName evidence="4">Putative DNA-binding transcriptional regulator</fullName>
    </submittedName>
</protein>
<dbReference type="SUPFAM" id="SSF48498">
    <property type="entry name" value="Tetracyclin repressor-like, C-terminal domain"/>
    <property type="match status" value="1"/>
</dbReference>
<dbReference type="EMBL" id="FUZI01000002">
    <property type="protein sequence ID" value="SKC31786.1"/>
    <property type="molecule type" value="Genomic_DNA"/>
</dbReference>
<name>A0A1T5HYM4_9GAMM</name>
<feature type="domain" description="HTH tetR-type" evidence="3">
    <location>
        <begin position="17"/>
        <end position="77"/>
    </location>
</feature>
<dbReference type="InterPro" id="IPR036271">
    <property type="entry name" value="Tet_transcr_reg_TetR-rel_C_sf"/>
</dbReference>
<feature type="DNA-binding region" description="H-T-H motif" evidence="2">
    <location>
        <begin position="40"/>
        <end position="59"/>
    </location>
</feature>
<sequence length="218" mass="25242">MSSVIDKRRSGRPIIDLNTRQLLINNARELFSVMTYDKVSTRMIAQKSGINVAMIRYYFNSKEGLFETMVRETLAPIQVLIQQLLVEKNTNSLCELMRTYYRVMTVNPSFPRLIFQLMYLPNTNSQRQSMEKIFTEITQPLQHRIFEQLAQQNIIRSDLDPHLCKISFISLMVFPFIAPPSILNIQGVETNEAFFVNLLEHNLKVITGGLLLPLKESL</sequence>
<evidence type="ECO:0000256" key="1">
    <source>
        <dbReference type="ARBA" id="ARBA00023125"/>
    </source>
</evidence>
<dbReference type="Proteomes" id="UP000189966">
    <property type="component" value="Unassembled WGS sequence"/>
</dbReference>
<evidence type="ECO:0000259" key="3">
    <source>
        <dbReference type="PROSITE" id="PS50977"/>
    </source>
</evidence>
<organism evidence="4 5">
    <name type="scientific">Photobacterium piscicola</name>
    <dbReference type="NCBI Taxonomy" id="1378299"/>
    <lineage>
        <taxon>Bacteria</taxon>
        <taxon>Pseudomonadati</taxon>
        <taxon>Pseudomonadota</taxon>
        <taxon>Gammaproteobacteria</taxon>
        <taxon>Vibrionales</taxon>
        <taxon>Vibrionaceae</taxon>
        <taxon>Photobacterium</taxon>
    </lineage>
</organism>
<gene>
    <name evidence="4" type="ORF">CZ809_01297</name>
</gene>
<dbReference type="InterPro" id="IPR050624">
    <property type="entry name" value="HTH-type_Tx_Regulator"/>
</dbReference>